<evidence type="ECO:0000256" key="2">
    <source>
        <dbReference type="ARBA" id="ARBA00007274"/>
    </source>
</evidence>
<dbReference type="InterPro" id="IPR005881">
    <property type="entry name" value="Ser_O-AcTrfase"/>
</dbReference>
<dbReference type="SUPFAM" id="SSF51161">
    <property type="entry name" value="Trimeric LpxA-like enzymes"/>
    <property type="match status" value="1"/>
</dbReference>
<comment type="catalytic activity">
    <reaction evidence="10">
        <text>L-serine + acetyl-CoA = O-acetyl-L-serine + CoA</text>
        <dbReference type="Rhea" id="RHEA:24560"/>
        <dbReference type="ChEBI" id="CHEBI:33384"/>
        <dbReference type="ChEBI" id="CHEBI:57287"/>
        <dbReference type="ChEBI" id="CHEBI:57288"/>
        <dbReference type="ChEBI" id="CHEBI:58340"/>
        <dbReference type="EC" id="2.3.1.30"/>
    </reaction>
</comment>
<protein>
    <recommendedName>
        <fullName evidence="4">Serine acetyltransferase</fullName>
        <ecNumber evidence="3">2.3.1.30</ecNumber>
    </recommendedName>
</protein>
<dbReference type="InterPro" id="IPR001451">
    <property type="entry name" value="Hexapep"/>
</dbReference>
<dbReference type="InterPro" id="IPR018357">
    <property type="entry name" value="Hexapep_transf_CS"/>
</dbReference>
<comment type="similarity">
    <text evidence="2">Belongs to the transferase hexapeptide repeat family.</text>
</comment>
<dbReference type="OrthoDB" id="9801456at2"/>
<dbReference type="Gene3D" id="2.160.10.10">
    <property type="entry name" value="Hexapeptide repeat proteins"/>
    <property type="match status" value="1"/>
</dbReference>
<evidence type="ECO:0000256" key="4">
    <source>
        <dbReference type="ARBA" id="ARBA00018522"/>
    </source>
</evidence>
<evidence type="ECO:0000256" key="7">
    <source>
        <dbReference type="ARBA" id="ARBA00022737"/>
    </source>
</evidence>
<evidence type="ECO:0000256" key="1">
    <source>
        <dbReference type="ARBA" id="ARBA00004876"/>
    </source>
</evidence>
<evidence type="ECO:0000313" key="11">
    <source>
        <dbReference type="EMBL" id="PSB56240.1"/>
    </source>
</evidence>
<dbReference type="InterPro" id="IPR045304">
    <property type="entry name" value="LbH_SAT"/>
</dbReference>
<dbReference type="Pfam" id="PF00132">
    <property type="entry name" value="Hexapep"/>
    <property type="match status" value="1"/>
</dbReference>
<dbReference type="AlphaFoldDB" id="A0A2T1GF62"/>
<keyword evidence="6 11" id="KW-0808">Transferase</keyword>
<keyword evidence="12" id="KW-1185">Reference proteome</keyword>
<dbReference type="GO" id="GO:0006535">
    <property type="term" value="P:cysteine biosynthetic process from serine"/>
    <property type="evidence" value="ECO:0007669"/>
    <property type="project" value="InterPro"/>
</dbReference>
<comment type="caution">
    <text evidence="11">The sequence shown here is derived from an EMBL/GenBank/DDBJ whole genome shotgun (WGS) entry which is preliminary data.</text>
</comment>
<keyword evidence="9" id="KW-0012">Acyltransferase</keyword>
<keyword evidence="5" id="KW-0028">Amino-acid biosynthesis</keyword>
<dbReference type="InterPro" id="IPR011004">
    <property type="entry name" value="Trimer_LpxA-like_sf"/>
</dbReference>
<comment type="pathway">
    <text evidence="1">Amino-acid biosynthesis; L-cysteine biosynthesis; L-cysteine from L-serine: step 1/2.</text>
</comment>
<evidence type="ECO:0000256" key="8">
    <source>
        <dbReference type="ARBA" id="ARBA00023192"/>
    </source>
</evidence>
<dbReference type="GO" id="GO:0043886">
    <property type="term" value="F:structural constituent of carboxysome shell"/>
    <property type="evidence" value="ECO:0007669"/>
    <property type="project" value="UniProtKB-ARBA"/>
</dbReference>
<keyword evidence="7" id="KW-0677">Repeat</keyword>
<evidence type="ECO:0000256" key="9">
    <source>
        <dbReference type="ARBA" id="ARBA00023315"/>
    </source>
</evidence>
<dbReference type="FunFam" id="2.160.10.10:FF:000007">
    <property type="entry name" value="Serine acetyltransferase"/>
    <property type="match status" value="1"/>
</dbReference>
<dbReference type="RefSeq" id="WP_106304931.1">
    <property type="nucleotide sequence ID" value="NZ_PVWO01000137.1"/>
</dbReference>
<dbReference type="Proteomes" id="UP000238937">
    <property type="component" value="Unassembled WGS sequence"/>
</dbReference>
<keyword evidence="8" id="KW-0198">Cysteine biosynthesis</keyword>
<dbReference type="EC" id="2.3.1.30" evidence="3"/>
<dbReference type="InterPro" id="IPR053376">
    <property type="entry name" value="Serine_acetyltransferase"/>
</dbReference>
<dbReference type="PROSITE" id="PS00101">
    <property type="entry name" value="HEXAPEP_TRANSFERASES"/>
    <property type="match status" value="1"/>
</dbReference>
<gene>
    <name evidence="11" type="primary">cysE</name>
    <name evidence="11" type="ORF">C7B77_12495</name>
</gene>
<evidence type="ECO:0000256" key="3">
    <source>
        <dbReference type="ARBA" id="ARBA00013266"/>
    </source>
</evidence>
<dbReference type="GO" id="GO:0031470">
    <property type="term" value="C:carboxysome"/>
    <property type="evidence" value="ECO:0007669"/>
    <property type="project" value="UniProtKB-ARBA"/>
</dbReference>
<dbReference type="PANTHER" id="PTHR42811">
    <property type="entry name" value="SERINE ACETYLTRANSFERASE"/>
    <property type="match status" value="1"/>
</dbReference>
<dbReference type="CDD" id="cd03354">
    <property type="entry name" value="LbH_SAT"/>
    <property type="match status" value="1"/>
</dbReference>
<evidence type="ECO:0000256" key="10">
    <source>
        <dbReference type="ARBA" id="ARBA00049486"/>
    </source>
</evidence>
<dbReference type="Gene3D" id="1.10.3130.10">
    <property type="entry name" value="serine acetyltransferase, domain 1"/>
    <property type="match status" value="1"/>
</dbReference>
<evidence type="ECO:0000256" key="6">
    <source>
        <dbReference type="ARBA" id="ARBA00022679"/>
    </source>
</evidence>
<evidence type="ECO:0000256" key="5">
    <source>
        <dbReference type="ARBA" id="ARBA00022605"/>
    </source>
</evidence>
<reference evidence="11 12" key="1">
    <citation type="submission" date="2018-03" db="EMBL/GenBank/DDBJ databases">
        <title>The ancient ancestry and fast evolution of plastids.</title>
        <authorList>
            <person name="Moore K.R."/>
            <person name="Magnabosco C."/>
            <person name="Momper L."/>
            <person name="Gold D.A."/>
            <person name="Bosak T."/>
            <person name="Fournier G.P."/>
        </authorList>
    </citation>
    <scope>NUCLEOTIDE SEQUENCE [LARGE SCALE GENOMIC DNA]</scope>
    <source>
        <strain evidence="11 12">CCALA 037</strain>
    </source>
</reference>
<dbReference type="EMBL" id="PVWO01000137">
    <property type="protein sequence ID" value="PSB56240.1"/>
    <property type="molecule type" value="Genomic_DNA"/>
</dbReference>
<dbReference type="GO" id="GO:0009001">
    <property type="term" value="F:serine O-acetyltransferase activity"/>
    <property type="evidence" value="ECO:0007669"/>
    <property type="project" value="UniProtKB-EC"/>
</dbReference>
<accession>A0A2T1GF62</accession>
<dbReference type="NCBIfam" id="TIGR01172">
    <property type="entry name" value="cysE"/>
    <property type="match status" value="1"/>
</dbReference>
<organism evidence="11 12">
    <name type="scientific">Chamaesiphon polymorphus CCALA 037</name>
    <dbReference type="NCBI Taxonomy" id="2107692"/>
    <lineage>
        <taxon>Bacteria</taxon>
        <taxon>Bacillati</taxon>
        <taxon>Cyanobacteriota</taxon>
        <taxon>Cyanophyceae</taxon>
        <taxon>Gomontiellales</taxon>
        <taxon>Chamaesiphonaceae</taxon>
        <taxon>Chamaesiphon</taxon>
    </lineage>
</organism>
<dbReference type="InterPro" id="IPR042122">
    <property type="entry name" value="Ser_AcTrfase_N_sf"/>
</dbReference>
<name>A0A2T1GF62_9CYAN</name>
<dbReference type="GO" id="GO:0005737">
    <property type="term" value="C:cytoplasm"/>
    <property type="evidence" value="ECO:0007669"/>
    <property type="project" value="InterPro"/>
</dbReference>
<evidence type="ECO:0000313" key="12">
    <source>
        <dbReference type="Proteomes" id="UP000238937"/>
    </source>
</evidence>
<sequence>MNDTRPLTETNRHDRSTISIARLQPKITANPIEVAIADWQIIKQRDPAARNWLEILFCYPGFQAICCYRLCHWLYGLGVPFLPRIIANLTRFFTGIEIHPGATIGKGVFIDHGTGVVIGETAIIGDGVVIYQGVTLGGTGKETGKRHPTLGNNVLVGAGAKILGNIQIGDRTNIGAGSVVLRDIPSDCTVVGIPGRVIRNGSRTIDPTQNLEYLPDLEAEVISKLFDRIKSLEQQVRDLDDRLHPPIEGELKTSHLRDVTETDREIEDFLYGAGI</sequence>
<proteinExistence type="inferred from homology"/>
<dbReference type="NCBIfam" id="NF041874">
    <property type="entry name" value="EPS_EpsC"/>
    <property type="match status" value="1"/>
</dbReference>